<feature type="domain" description="RING-type" evidence="7">
    <location>
        <begin position="79"/>
        <end position="140"/>
    </location>
</feature>
<organism evidence="8 9">
    <name type="scientific">Trichoplax adhaerens</name>
    <name type="common">Trichoplax reptans</name>
    <dbReference type="NCBI Taxonomy" id="10228"/>
    <lineage>
        <taxon>Eukaryota</taxon>
        <taxon>Metazoa</taxon>
        <taxon>Placozoa</taxon>
        <taxon>Uniplacotomia</taxon>
        <taxon>Trichoplacea</taxon>
        <taxon>Trichoplacidae</taxon>
        <taxon>Trichoplax</taxon>
    </lineage>
</organism>
<dbReference type="AlphaFoldDB" id="B3SBA0"/>
<dbReference type="InterPro" id="IPR001841">
    <property type="entry name" value="Znf_RING"/>
</dbReference>
<dbReference type="PROSITE" id="PS50089">
    <property type="entry name" value="ZF_RING_2"/>
    <property type="match status" value="1"/>
</dbReference>
<proteinExistence type="inferred from homology"/>
<keyword evidence="2" id="KW-0479">Metal-binding</keyword>
<keyword evidence="9" id="KW-1185">Reference proteome</keyword>
<dbReference type="InterPro" id="IPR000967">
    <property type="entry name" value="Znf_NFX1"/>
</dbReference>
<dbReference type="GO" id="GO:0000977">
    <property type="term" value="F:RNA polymerase II transcription regulatory region sequence-specific DNA binding"/>
    <property type="evidence" value="ECO:0000318"/>
    <property type="project" value="GO_Central"/>
</dbReference>
<dbReference type="OrthoDB" id="536399at2759"/>
<evidence type="ECO:0000256" key="4">
    <source>
        <dbReference type="ARBA" id="ARBA00022771"/>
    </source>
</evidence>
<dbReference type="KEGG" id="tad:TRIADDRAFT_32641"/>
<dbReference type="PANTHER" id="PTHR12360:SF1">
    <property type="entry name" value="NF-X1-TYPE ZINC FINGER PROTEIN NFXL1"/>
    <property type="match status" value="1"/>
</dbReference>
<sequence length="734" mass="83215">MQQAEEKLRRKQDQFNQNAATIINELSKNQPLESSSEEEDLDDTTIIHQLFVRYGDHQQEMDKMIQYFQSCCRSGSMTCLICIGGVRHQDAIWTCRLCQCIFHLACIAKWSKEGSVHVKPQLSALLFPQQETKWLCPNCRGEYTAKDYPTKYYCYCGKTIDPKFNPWLVPHSCGNLCERLLQPECGHRCQLLCHPGPCPPCPQMVKSTCYCGQGGTTIRRCGRQEWSCGRPCNKMLTCNKHKCARFCHSGECLKCDEVVERSCRCGKEVAHRPCDETDWQCDKICNKVLSCGFHRCERICHDNACGNCPRSGERSCPCGKSKFNLPCTDDVPSCGDTCGKILACGKHKCTDRCHHGDCYKCRQMVTKMCRCGKHQKSLQCRLDFTCESRCQILRDCGRHQCNKRCCTGNCPPCEQTCGRTLGCGNHKCQTRCHSGRCYPCPQTVDVKCYCQATAVTVPCGREKYIDPPKCKELCRIPPKCHHEKREPHLCHYGECPPCRQICNLILKDCEHYCPEICHTAVAIVQKMTALQITRLKKGEKPVTQYKSKPCLPCVVPIDRKCLGEHEIQSFPCHQLRPYSCGRLCGRSLQCTNHTCSLECHIVTNAQDEYSSGSECLQCEEACLKPRPDGCDHECPLPCHPGECPTCTLLVKRWCFCRLVLLHIECNELTTADDEKKLILLSCKGQCPKTLTCGHRCADDCHPGECPSWTTCNRKRTIRCACKRLKKVSCVTVDL</sequence>
<evidence type="ECO:0000256" key="3">
    <source>
        <dbReference type="ARBA" id="ARBA00022737"/>
    </source>
</evidence>
<dbReference type="InParanoid" id="B3SBA0"/>
<dbReference type="GO" id="GO:0006355">
    <property type="term" value="P:regulation of DNA-templated transcription"/>
    <property type="evidence" value="ECO:0000318"/>
    <property type="project" value="GO_Central"/>
</dbReference>
<name>B3SBA0_TRIAD</name>
<accession>B3SBA0</accession>
<evidence type="ECO:0000256" key="5">
    <source>
        <dbReference type="ARBA" id="ARBA00022833"/>
    </source>
</evidence>
<dbReference type="RefSeq" id="XP_002117514.1">
    <property type="nucleotide sequence ID" value="XM_002117478.1"/>
</dbReference>
<dbReference type="CDD" id="cd16697">
    <property type="entry name" value="RING-CH-C4HC3_NFXL1"/>
    <property type="match status" value="1"/>
</dbReference>
<dbReference type="EMBL" id="DS985264">
    <property type="protein sequence ID" value="EDV19924.1"/>
    <property type="molecule type" value="Genomic_DNA"/>
</dbReference>
<evidence type="ECO:0000256" key="2">
    <source>
        <dbReference type="ARBA" id="ARBA00022723"/>
    </source>
</evidence>
<protein>
    <recommendedName>
        <fullName evidence="7">RING-type domain-containing protein</fullName>
    </recommendedName>
</protein>
<dbReference type="SMART" id="SM00438">
    <property type="entry name" value="ZnF_NFX"/>
    <property type="match status" value="10"/>
</dbReference>
<dbReference type="Proteomes" id="UP000009022">
    <property type="component" value="Unassembled WGS sequence"/>
</dbReference>
<evidence type="ECO:0000313" key="9">
    <source>
        <dbReference type="Proteomes" id="UP000009022"/>
    </source>
</evidence>
<comment type="similarity">
    <text evidence="1">Belongs to the NFX1 family.</text>
</comment>
<dbReference type="GO" id="GO:0005634">
    <property type="term" value="C:nucleus"/>
    <property type="evidence" value="ECO:0000318"/>
    <property type="project" value="GO_Central"/>
</dbReference>
<reference evidence="8 9" key="1">
    <citation type="journal article" date="2008" name="Nature">
        <title>The Trichoplax genome and the nature of placozoans.</title>
        <authorList>
            <person name="Srivastava M."/>
            <person name="Begovic E."/>
            <person name="Chapman J."/>
            <person name="Putnam N.H."/>
            <person name="Hellsten U."/>
            <person name="Kawashima T."/>
            <person name="Kuo A."/>
            <person name="Mitros T."/>
            <person name="Salamov A."/>
            <person name="Carpenter M.L."/>
            <person name="Signorovitch A.Y."/>
            <person name="Moreno M.A."/>
            <person name="Kamm K."/>
            <person name="Grimwood J."/>
            <person name="Schmutz J."/>
            <person name="Shapiro H."/>
            <person name="Grigoriev I.V."/>
            <person name="Buss L.W."/>
            <person name="Schierwater B."/>
            <person name="Dellaporta S.L."/>
            <person name="Rokhsar D.S."/>
        </authorList>
    </citation>
    <scope>NUCLEOTIDE SEQUENCE [LARGE SCALE GENOMIC DNA]</scope>
    <source>
        <strain evidence="8 9">Grell-BS-1999</strain>
    </source>
</reference>
<dbReference type="PhylomeDB" id="B3SBA0"/>
<dbReference type="OMA" id="KCQSVCH"/>
<dbReference type="PANTHER" id="PTHR12360">
    <property type="entry name" value="NUCLEAR TRANSCRIPTION FACTOR, X-BOX BINDING 1 NFX1"/>
    <property type="match status" value="1"/>
</dbReference>
<keyword evidence="4 6" id="KW-0863">Zinc-finger</keyword>
<dbReference type="eggNOG" id="KOG1952">
    <property type="taxonomic scope" value="Eukaryota"/>
</dbReference>
<dbReference type="InterPro" id="IPR034078">
    <property type="entry name" value="NFX1_fam"/>
</dbReference>
<dbReference type="HOGENOM" id="CLU_014224_0_0_1"/>
<evidence type="ECO:0000259" key="7">
    <source>
        <dbReference type="PROSITE" id="PS50089"/>
    </source>
</evidence>
<keyword evidence="3" id="KW-0677">Repeat</keyword>
<dbReference type="GO" id="GO:0008270">
    <property type="term" value="F:zinc ion binding"/>
    <property type="evidence" value="ECO:0007669"/>
    <property type="project" value="UniProtKB-KW"/>
</dbReference>
<evidence type="ECO:0000256" key="1">
    <source>
        <dbReference type="ARBA" id="ARBA00007269"/>
    </source>
</evidence>
<dbReference type="GO" id="GO:0000981">
    <property type="term" value="F:DNA-binding transcription factor activity, RNA polymerase II-specific"/>
    <property type="evidence" value="ECO:0000318"/>
    <property type="project" value="GO_Central"/>
</dbReference>
<dbReference type="CDD" id="cd06008">
    <property type="entry name" value="NF-X1-zinc-finger"/>
    <property type="match status" value="5"/>
</dbReference>
<dbReference type="STRING" id="10228.B3SBA0"/>
<dbReference type="Pfam" id="PF01422">
    <property type="entry name" value="zf-NF-X1"/>
    <property type="match status" value="10"/>
</dbReference>
<gene>
    <name evidence="8" type="ORF">TRIADDRAFT_32641</name>
</gene>
<keyword evidence="5" id="KW-0862">Zinc</keyword>
<dbReference type="CTD" id="6758727"/>
<evidence type="ECO:0000256" key="6">
    <source>
        <dbReference type="PROSITE-ProRule" id="PRU00175"/>
    </source>
</evidence>
<evidence type="ECO:0000313" key="8">
    <source>
        <dbReference type="EMBL" id="EDV19924.1"/>
    </source>
</evidence>
<dbReference type="GeneID" id="6758727"/>